<proteinExistence type="predicted"/>
<dbReference type="Proteomes" id="UP001595579">
    <property type="component" value="Unassembled WGS sequence"/>
</dbReference>
<name>A0ABV7LP04_9GAMM</name>
<organism evidence="1 2">
    <name type="scientific">Litchfieldella rifensis</name>
    <dbReference type="NCBI Taxonomy" id="762643"/>
    <lineage>
        <taxon>Bacteria</taxon>
        <taxon>Pseudomonadati</taxon>
        <taxon>Pseudomonadota</taxon>
        <taxon>Gammaproteobacteria</taxon>
        <taxon>Oceanospirillales</taxon>
        <taxon>Halomonadaceae</taxon>
        <taxon>Litchfieldella</taxon>
    </lineage>
</organism>
<evidence type="ECO:0000313" key="1">
    <source>
        <dbReference type="EMBL" id="MFC3283955.1"/>
    </source>
</evidence>
<dbReference type="RefSeq" id="WP_386773448.1">
    <property type="nucleotide sequence ID" value="NZ_JBHRUG010000019.1"/>
</dbReference>
<keyword evidence="2" id="KW-1185">Reference proteome</keyword>
<reference evidence="2" key="1">
    <citation type="journal article" date="2019" name="Int. J. Syst. Evol. Microbiol.">
        <title>The Global Catalogue of Microorganisms (GCM) 10K type strain sequencing project: providing services to taxonomists for standard genome sequencing and annotation.</title>
        <authorList>
            <consortium name="The Broad Institute Genomics Platform"/>
            <consortium name="The Broad Institute Genome Sequencing Center for Infectious Disease"/>
            <person name="Wu L."/>
            <person name="Ma J."/>
        </authorList>
    </citation>
    <scope>NUCLEOTIDE SEQUENCE [LARGE SCALE GENOMIC DNA]</scope>
    <source>
        <strain evidence="2">CECT 7698</strain>
    </source>
</reference>
<accession>A0ABV7LP04</accession>
<sequence length="113" mass="13132">MQPLSYYYYNVLEVLEKPCDVPTAHLQEGYDILYQHGGRIEMDLVRKAEEGDAQGEPYYWYEALDAEQRAKLHKALDHGDPAKILKIMQRNGYAGILYHHAREHFRAAPDAVR</sequence>
<comment type="caution">
    <text evidence="1">The sequence shown here is derived from an EMBL/GenBank/DDBJ whole genome shotgun (WGS) entry which is preliminary data.</text>
</comment>
<gene>
    <name evidence="1" type="ORF">ACFOEV_10085</name>
</gene>
<protein>
    <submittedName>
        <fullName evidence="1">Uncharacterized protein</fullName>
    </submittedName>
</protein>
<evidence type="ECO:0000313" key="2">
    <source>
        <dbReference type="Proteomes" id="UP001595579"/>
    </source>
</evidence>
<dbReference type="EMBL" id="JBHRUG010000019">
    <property type="protein sequence ID" value="MFC3283955.1"/>
    <property type="molecule type" value="Genomic_DNA"/>
</dbReference>